<dbReference type="InterPro" id="IPR033752">
    <property type="entry name" value="MetA_family"/>
</dbReference>
<dbReference type="GO" id="GO:0008899">
    <property type="term" value="F:homoserine O-succinyltransferase activity"/>
    <property type="evidence" value="ECO:0007669"/>
    <property type="project" value="UniProtKB-EC"/>
</dbReference>
<accession>A0ABW4KIJ3</accession>
<comment type="function">
    <text evidence="7">Transfers an acetyl group from acetyl-CoA to L-homoserine, forming acetyl-L-homoserine.</text>
</comment>
<dbReference type="RefSeq" id="WP_380773213.1">
    <property type="nucleotide sequence ID" value="NZ_JBHUEO010000017.1"/>
</dbReference>
<feature type="active site" description="Proton acceptor" evidence="7">
    <location>
        <position position="234"/>
    </location>
</feature>
<dbReference type="EC" id="2.3.1.31" evidence="7"/>
<dbReference type="Gene3D" id="3.40.50.880">
    <property type="match status" value="1"/>
</dbReference>
<feature type="active site" description="Acyl-thioester intermediate" evidence="7">
    <location>
        <position position="142"/>
    </location>
</feature>
<evidence type="ECO:0000256" key="7">
    <source>
        <dbReference type="HAMAP-Rule" id="MF_00295"/>
    </source>
</evidence>
<evidence type="ECO:0000313" key="9">
    <source>
        <dbReference type="Proteomes" id="UP001597301"/>
    </source>
</evidence>
<dbReference type="InterPro" id="IPR005697">
    <property type="entry name" value="HST_MetA"/>
</dbReference>
<evidence type="ECO:0000313" key="8">
    <source>
        <dbReference type="EMBL" id="MFD1706586.1"/>
    </source>
</evidence>
<feature type="site" description="Important for acyl-CoA specificity" evidence="7">
    <location>
        <position position="111"/>
    </location>
</feature>
<evidence type="ECO:0000256" key="4">
    <source>
        <dbReference type="ARBA" id="ARBA00023167"/>
    </source>
</evidence>
<sequence length="315" mass="36870">MPINIPKQMPAREILEKEKIFVMDEERATTQDIRPLNILILNLMPEKEKTEVQLLRLLGNSPLQVNVTFLHMATHQSKNVSKSHLEQFYKTYDSVKKYYFDGMIITGAPIEHLPFEKVNYWEELKLIMDWSRDHVTSVMHICWGAQAALYYHYGIDKYELPAKCSGIYRHTISDQTVKLVRGFDEVYFAPHSRYTSVSREEIINHPDLNLLSEGEAGPFIITSKDEKHIMITGHLEYDTDTLAIEYQRDIKKGLDIQIPENYFPDNDVNQAPVNTWRSHSHLLFSNWLNYYVYQETPYEQDRKVKVDIPAANDIS</sequence>
<evidence type="ECO:0000256" key="6">
    <source>
        <dbReference type="ARBA" id="ARBA00049043"/>
    </source>
</evidence>
<feature type="binding site" evidence="7">
    <location>
        <position position="163"/>
    </location>
    <ligand>
        <name>substrate</name>
    </ligand>
</feature>
<keyword evidence="1 7" id="KW-0963">Cytoplasm</keyword>
<dbReference type="EMBL" id="JBHUEO010000017">
    <property type="protein sequence ID" value="MFD1706586.1"/>
    <property type="molecule type" value="Genomic_DNA"/>
</dbReference>
<feature type="binding site" evidence="7">
    <location>
        <position position="192"/>
    </location>
    <ligand>
        <name>substrate</name>
    </ligand>
</feature>
<evidence type="ECO:0000256" key="3">
    <source>
        <dbReference type="ARBA" id="ARBA00022679"/>
    </source>
</evidence>
<dbReference type="Pfam" id="PF04204">
    <property type="entry name" value="HTS"/>
    <property type="match status" value="1"/>
</dbReference>
<comment type="similarity">
    <text evidence="7">Belongs to the MetA family.</text>
</comment>
<keyword evidence="3 7" id="KW-0808">Transferase</keyword>
<evidence type="ECO:0000256" key="2">
    <source>
        <dbReference type="ARBA" id="ARBA00022605"/>
    </source>
</evidence>
<gene>
    <name evidence="8" type="primary">metA</name>
    <name evidence="7" type="synonym">metAA</name>
    <name evidence="8" type="ORF">ACFSCZ_07430</name>
</gene>
<dbReference type="CDD" id="cd03131">
    <property type="entry name" value="GATase1_HTS"/>
    <property type="match status" value="1"/>
</dbReference>
<dbReference type="Proteomes" id="UP001597301">
    <property type="component" value="Unassembled WGS sequence"/>
</dbReference>
<keyword evidence="5 7" id="KW-0012">Acyltransferase</keyword>
<reference evidence="9" key="1">
    <citation type="journal article" date="2019" name="Int. J. Syst. Evol. Microbiol.">
        <title>The Global Catalogue of Microorganisms (GCM) 10K type strain sequencing project: providing services to taxonomists for standard genome sequencing and annotation.</title>
        <authorList>
            <consortium name="The Broad Institute Genomics Platform"/>
            <consortium name="The Broad Institute Genome Sequencing Center for Infectious Disease"/>
            <person name="Wu L."/>
            <person name="Ma J."/>
        </authorList>
    </citation>
    <scope>NUCLEOTIDE SEQUENCE [LARGE SCALE GENOMIC DNA]</scope>
    <source>
        <strain evidence="9">CGMCC 1.12295</strain>
    </source>
</reference>
<proteinExistence type="inferred from homology"/>
<dbReference type="InterPro" id="IPR029062">
    <property type="entry name" value="Class_I_gatase-like"/>
</dbReference>
<dbReference type="PANTHER" id="PTHR20919">
    <property type="entry name" value="HOMOSERINE O-SUCCINYLTRANSFERASE"/>
    <property type="match status" value="1"/>
</dbReference>
<feature type="site" description="Important for substrate specificity" evidence="7">
    <location>
        <position position="192"/>
    </location>
</feature>
<comment type="caution">
    <text evidence="7">Lacks conserved residue(s) required for the propagation of feature annotation.</text>
</comment>
<organism evidence="8 9">
    <name type="scientific">Siminovitchia sediminis</name>
    <dbReference type="NCBI Taxonomy" id="1274353"/>
    <lineage>
        <taxon>Bacteria</taxon>
        <taxon>Bacillati</taxon>
        <taxon>Bacillota</taxon>
        <taxon>Bacilli</taxon>
        <taxon>Bacillales</taxon>
        <taxon>Bacillaceae</taxon>
        <taxon>Siminovitchia</taxon>
    </lineage>
</organism>
<keyword evidence="4 7" id="KW-0486">Methionine biosynthesis</keyword>
<keyword evidence="2 7" id="KW-0028">Amino-acid biosynthesis</keyword>
<dbReference type="PANTHER" id="PTHR20919:SF0">
    <property type="entry name" value="HOMOSERINE O-SUCCINYLTRANSFERASE"/>
    <property type="match status" value="1"/>
</dbReference>
<dbReference type="NCBIfam" id="TIGR01001">
    <property type="entry name" value="metA"/>
    <property type="match status" value="1"/>
</dbReference>
<name>A0ABW4KIJ3_9BACI</name>
<evidence type="ECO:0000256" key="1">
    <source>
        <dbReference type="ARBA" id="ARBA00022490"/>
    </source>
</evidence>
<feature type="active site" evidence="7">
    <location>
        <position position="236"/>
    </location>
</feature>
<comment type="pathway">
    <text evidence="7">Amino-acid biosynthesis; L-methionine biosynthesis via de novo pathway; O-acetyl-L-homoserine from L-homoserine: step 1/1.</text>
</comment>
<protein>
    <recommendedName>
        <fullName evidence="7">Homoserine O-acetyltransferase</fullName>
        <shortName evidence="7">HAT</shortName>
        <ecNumber evidence="7">2.3.1.31</ecNumber>
    </recommendedName>
    <alternativeName>
        <fullName evidence="7">Homoserine transacetylase</fullName>
        <shortName evidence="7">HTA</shortName>
    </alternativeName>
</protein>
<comment type="subcellular location">
    <subcellularLocation>
        <location evidence="7">Cytoplasm</location>
    </subcellularLocation>
</comment>
<dbReference type="HAMAP" id="MF_00295">
    <property type="entry name" value="MetA_acyltransf"/>
    <property type="match status" value="1"/>
</dbReference>
<comment type="caution">
    <text evidence="8">The sequence shown here is derived from an EMBL/GenBank/DDBJ whole genome shotgun (WGS) entry which is preliminary data.</text>
</comment>
<evidence type="ECO:0000256" key="5">
    <source>
        <dbReference type="ARBA" id="ARBA00023315"/>
    </source>
</evidence>
<feature type="binding site" evidence="7">
    <location>
        <position position="248"/>
    </location>
    <ligand>
        <name>substrate</name>
    </ligand>
</feature>
<dbReference type="SUPFAM" id="SSF52317">
    <property type="entry name" value="Class I glutamine amidotransferase-like"/>
    <property type="match status" value="1"/>
</dbReference>
<comment type="catalytic activity">
    <reaction evidence="6 7">
        <text>L-homoserine + acetyl-CoA = O-acetyl-L-homoserine + CoA</text>
        <dbReference type="Rhea" id="RHEA:13701"/>
        <dbReference type="ChEBI" id="CHEBI:57287"/>
        <dbReference type="ChEBI" id="CHEBI:57288"/>
        <dbReference type="ChEBI" id="CHEBI:57476"/>
        <dbReference type="ChEBI" id="CHEBI:57716"/>
        <dbReference type="EC" id="2.3.1.31"/>
    </reaction>
</comment>
<dbReference type="PIRSF" id="PIRSF000450">
    <property type="entry name" value="H_ser_succinyltr"/>
    <property type="match status" value="1"/>
</dbReference>
<keyword evidence="9" id="KW-1185">Reference proteome</keyword>